<evidence type="ECO:0000313" key="3">
    <source>
        <dbReference type="Proteomes" id="UP000799779"/>
    </source>
</evidence>
<evidence type="ECO:0000256" key="1">
    <source>
        <dbReference type="SAM" id="Phobius"/>
    </source>
</evidence>
<feature type="transmembrane region" description="Helical" evidence="1">
    <location>
        <begin position="148"/>
        <end position="166"/>
    </location>
</feature>
<protein>
    <submittedName>
        <fullName evidence="2">Uncharacterized protein</fullName>
    </submittedName>
</protein>
<dbReference type="EMBL" id="ML977674">
    <property type="protein sequence ID" value="KAF1994053.1"/>
    <property type="molecule type" value="Genomic_DNA"/>
</dbReference>
<keyword evidence="3" id="KW-1185">Reference proteome</keyword>
<reference evidence="2" key="1">
    <citation type="journal article" date="2020" name="Stud. Mycol.">
        <title>101 Dothideomycetes genomes: a test case for predicting lifestyles and emergence of pathogens.</title>
        <authorList>
            <person name="Haridas S."/>
            <person name="Albert R."/>
            <person name="Binder M."/>
            <person name="Bloem J."/>
            <person name="Labutti K."/>
            <person name="Salamov A."/>
            <person name="Andreopoulos B."/>
            <person name="Baker S."/>
            <person name="Barry K."/>
            <person name="Bills G."/>
            <person name="Bluhm B."/>
            <person name="Cannon C."/>
            <person name="Castanera R."/>
            <person name="Culley D."/>
            <person name="Daum C."/>
            <person name="Ezra D."/>
            <person name="Gonzalez J."/>
            <person name="Henrissat B."/>
            <person name="Kuo A."/>
            <person name="Liang C."/>
            <person name="Lipzen A."/>
            <person name="Lutzoni F."/>
            <person name="Magnuson J."/>
            <person name="Mondo S."/>
            <person name="Nolan M."/>
            <person name="Ohm R."/>
            <person name="Pangilinan J."/>
            <person name="Park H.-J."/>
            <person name="Ramirez L."/>
            <person name="Alfaro M."/>
            <person name="Sun H."/>
            <person name="Tritt A."/>
            <person name="Yoshinaga Y."/>
            <person name="Zwiers L.-H."/>
            <person name="Turgeon B."/>
            <person name="Goodwin S."/>
            <person name="Spatafora J."/>
            <person name="Crous P."/>
            <person name="Grigoriev I."/>
        </authorList>
    </citation>
    <scope>NUCLEOTIDE SEQUENCE</scope>
    <source>
        <strain evidence="2">CBS 123094</strain>
    </source>
</reference>
<keyword evidence="1" id="KW-1133">Transmembrane helix</keyword>
<keyword evidence="1" id="KW-0472">Membrane</keyword>
<name>A0A6A5VWX9_9PLEO</name>
<sequence>MVPPSWVPGGFGLMGTLSHHLDARSLTNTTPFNQTISNIFNNFTSPYFTSTVTTATKNTLHNSTIAVVYTTSTVPTPWPLIVASIGYSVITALWTLIGMLRRQKTSDSGMTWIGGLFFTTTNTIRSTSVLISTCKALLKPTVEGTGRFMPPSAIGALTLSIIPYIFRSPPPFDAVATIDVMMAFASLTMMTFWPLSKPNLLSYGKNIMAGGNCPIAVTDCYGWPTLFEQYAGCGWYNTSDPTYKFDETTMLSTAEHMIGIFMFAPLILLGGWFCIFLGAVLVVMLGSAFSNIAKWLRRPNWDVPEMSQSKRRWVIAICALKILFLVVIGVVSCALHRATEVPTYYANGEKDGQAFYFVDSFGPARNLSAELAGESWSECFKVYLPTDSQGFLGAWWLEHKHRPETWLGLV</sequence>
<proteinExistence type="predicted"/>
<dbReference type="AlphaFoldDB" id="A0A6A5VWX9"/>
<dbReference type="OrthoDB" id="5291409at2759"/>
<keyword evidence="1" id="KW-0812">Transmembrane</keyword>
<feature type="transmembrane region" description="Helical" evidence="1">
    <location>
        <begin position="172"/>
        <end position="195"/>
    </location>
</feature>
<evidence type="ECO:0000313" key="2">
    <source>
        <dbReference type="EMBL" id="KAF1994053.1"/>
    </source>
</evidence>
<dbReference type="Proteomes" id="UP000799779">
    <property type="component" value="Unassembled WGS sequence"/>
</dbReference>
<gene>
    <name evidence="2" type="ORF">P154DRAFT_625006</name>
</gene>
<feature type="transmembrane region" description="Helical" evidence="1">
    <location>
        <begin position="313"/>
        <end position="335"/>
    </location>
</feature>
<feature type="transmembrane region" description="Helical" evidence="1">
    <location>
        <begin position="78"/>
        <end position="100"/>
    </location>
</feature>
<accession>A0A6A5VWX9</accession>
<organism evidence="2 3">
    <name type="scientific">Amniculicola lignicola CBS 123094</name>
    <dbReference type="NCBI Taxonomy" id="1392246"/>
    <lineage>
        <taxon>Eukaryota</taxon>
        <taxon>Fungi</taxon>
        <taxon>Dikarya</taxon>
        <taxon>Ascomycota</taxon>
        <taxon>Pezizomycotina</taxon>
        <taxon>Dothideomycetes</taxon>
        <taxon>Pleosporomycetidae</taxon>
        <taxon>Pleosporales</taxon>
        <taxon>Amniculicolaceae</taxon>
        <taxon>Amniculicola</taxon>
    </lineage>
</organism>
<feature type="transmembrane region" description="Helical" evidence="1">
    <location>
        <begin position="260"/>
        <end position="293"/>
    </location>
</feature>